<reference evidence="2 3" key="1">
    <citation type="submission" date="2020-08" db="EMBL/GenBank/DDBJ databases">
        <title>Genomic Encyclopedia of Type Strains, Phase IV (KMG-IV): sequencing the most valuable type-strain genomes for metagenomic binning, comparative biology and taxonomic classification.</title>
        <authorList>
            <person name="Goeker M."/>
        </authorList>
    </citation>
    <scope>NUCLEOTIDE SEQUENCE [LARGE SCALE GENOMIC DNA]</scope>
    <source>
        <strain evidence="2 3">DSM 106146</strain>
    </source>
</reference>
<organism evidence="2 3">
    <name type="scientific">Catenibacillus scindens</name>
    <dbReference type="NCBI Taxonomy" id="673271"/>
    <lineage>
        <taxon>Bacteria</taxon>
        <taxon>Bacillati</taxon>
        <taxon>Bacillota</taxon>
        <taxon>Clostridia</taxon>
        <taxon>Lachnospirales</taxon>
        <taxon>Lachnospiraceae</taxon>
        <taxon>Catenibacillus</taxon>
    </lineage>
</organism>
<dbReference type="RefSeq" id="WP_183771372.1">
    <property type="nucleotide sequence ID" value="NZ_CAWVEG010000113.1"/>
</dbReference>
<evidence type="ECO:0000313" key="3">
    <source>
        <dbReference type="Proteomes" id="UP000543642"/>
    </source>
</evidence>
<feature type="domain" description="SseB protein N-terminal" evidence="1">
    <location>
        <begin position="327"/>
        <end position="425"/>
    </location>
</feature>
<dbReference type="Proteomes" id="UP000543642">
    <property type="component" value="Unassembled WGS sequence"/>
</dbReference>
<evidence type="ECO:0000313" key="2">
    <source>
        <dbReference type="EMBL" id="MBB5263512.1"/>
    </source>
</evidence>
<dbReference type="EMBL" id="JACHFW010000002">
    <property type="protein sequence ID" value="MBB5263512.1"/>
    <property type="molecule type" value="Genomic_DNA"/>
</dbReference>
<keyword evidence="3" id="KW-1185">Reference proteome</keyword>
<evidence type="ECO:0000259" key="1">
    <source>
        <dbReference type="Pfam" id="PF07179"/>
    </source>
</evidence>
<gene>
    <name evidence="2" type="ORF">HNP82_000610</name>
</gene>
<accession>A0A7W8M4E1</accession>
<dbReference type="InterPro" id="IPR009839">
    <property type="entry name" value="SseB_N"/>
</dbReference>
<name>A0A7W8M4E1_9FIRM</name>
<dbReference type="AlphaFoldDB" id="A0A7W8M4E1"/>
<comment type="caution">
    <text evidence="2">The sequence shown here is derived from an EMBL/GenBank/DDBJ whole genome shotgun (WGS) entry which is preliminary data.</text>
</comment>
<protein>
    <recommendedName>
        <fullName evidence="1">SseB protein N-terminal domain-containing protein</fullName>
    </recommendedName>
</protein>
<sequence>MEKDRQKELQETLLGVGADKKPFPPQHYTQLSMQDLILLRNMAAIYTQNTTNNPKQKLFFAQRTGFFENHIMIRLWGLEECYLLVRENSQVMMTQRNETTKDVQIFLFSTKELAQKEVERLSTDKEKVEIKVIPHGQFPSFFLNLFPRGVTAIVLDHGQNAVGLPVWAICRRLKDEFVSDASRSAVHLWIQKEMYMLYSTLTNLPYVECDSETFDDLVYVYPSKDEADAAIKDFEIKKIPVRAELIHNRDFRQHFLNLYLQGVNAVKTPSEGIIQLNHLVQKPDYSNLEESKKPVLNPELLLTAVYVCQEERRPEGDKDTDELKQMKEELFTHLREGILAMPVFVTEESEKGQVRFPLITLTNGENYCPVFTDIQTAAAFEMRETARLKEKGEEKPQYKYLKLPFDKILQTLPEQIHGVIINPNTINLTMKKMKK</sequence>
<proteinExistence type="predicted"/>
<dbReference type="Pfam" id="PF07179">
    <property type="entry name" value="SseB"/>
    <property type="match status" value="1"/>
</dbReference>